<dbReference type="Proteomes" id="UP000028480">
    <property type="component" value="Unassembled WGS sequence"/>
</dbReference>
<keyword evidence="1" id="KW-1133">Transmembrane helix</keyword>
<keyword evidence="1" id="KW-0472">Membrane</keyword>
<organism evidence="2">
    <name type="scientific">Xenorhabdus bovienii str. Intermedium</name>
    <dbReference type="NCBI Taxonomy" id="1379677"/>
    <lineage>
        <taxon>Bacteria</taxon>
        <taxon>Pseudomonadati</taxon>
        <taxon>Pseudomonadota</taxon>
        <taxon>Gammaproteobacteria</taxon>
        <taxon>Enterobacterales</taxon>
        <taxon>Morganellaceae</taxon>
        <taxon>Xenorhabdus</taxon>
    </lineage>
</organism>
<gene>
    <name evidence="2" type="ORF">XBI1_3110012</name>
</gene>
<accession>A0A077QEN8</accession>
<evidence type="ECO:0000313" key="2">
    <source>
        <dbReference type="EMBL" id="CDH34542.1"/>
    </source>
</evidence>
<sequence length="55" mass="6492">MIYSFLLPNFRLGESELVYNILKSFYGEEGRNDPSYYFMLTVGIMMITLLFIVLK</sequence>
<dbReference type="HOGENOM" id="CLU_3031433_0_0_6"/>
<comment type="caution">
    <text evidence="2">The sequence shown here is derived from an EMBL/GenBank/DDBJ whole genome shotgun (WGS) entry which is preliminary data.</text>
</comment>
<feature type="transmembrane region" description="Helical" evidence="1">
    <location>
        <begin position="36"/>
        <end position="54"/>
    </location>
</feature>
<name>A0A077QEN8_XENBV</name>
<evidence type="ECO:0000256" key="1">
    <source>
        <dbReference type="SAM" id="Phobius"/>
    </source>
</evidence>
<reference evidence="2" key="1">
    <citation type="submission" date="2013-07" db="EMBL/GenBank/DDBJ databases">
        <title>Sub-species coevolution in mutualistic symbiosis.</title>
        <authorList>
            <person name="Murfin K."/>
            <person name="Klassen J."/>
            <person name="Lee M."/>
            <person name="Forst S."/>
            <person name="Stock P."/>
            <person name="Goodrich-Blair H."/>
        </authorList>
    </citation>
    <scope>NUCLEOTIDE SEQUENCE [LARGE SCALE GENOMIC DNA]</scope>
    <source>
        <strain evidence="2">Intermedium</strain>
    </source>
</reference>
<dbReference type="EMBL" id="CBTB010000237">
    <property type="protein sequence ID" value="CDH34542.1"/>
    <property type="molecule type" value="Genomic_DNA"/>
</dbReference>
<proteinExistence type="predicted"/>
<keyword evidence="1" id="KW-0812">Transmembrane</keyword>
<protein>
    <submittedName>
        <fullName evidence="2">Uncharacterized protein</fullName>
    </submittedName>
</protein>
<dbReference type="AlphaFoldDB" id="A0A077QEN8"/>